<feature type="coiled-coil region" evidence="2">
    <location>
        <begin position="861"/>
        <end position="888"/>
    </location>
</feature>
<dbReference type="GO" id="GO:0072318">
    <property type="term" value="P:clathrin coat disassembly"/>
    <property type="evidence" value="ECO:0007669"/>
    <property type="project" value="TreeGrafter"/>
</dbReference>
<accession>A0A444WRN9</accession>
<evidence type="ECO:0000256" key="2">
    <source>
        <dbReference type="SAM" id="Coils"/>
    </source>
</evidence>
<dbReference type="STRING" id="3818.A0A444WRN9"/>
<dbReference type="Gene3D" id="1.10.287.110">
    <property type="entry name" value="DnaJ domain"/>
    <property type="match status" value="1"/>
</dbReference>
<feature type="compositionally biased region" description="Basic and acidic residues" evidence="3">
    <location>
        <begin position="635"/>
        <end position="647"/>
    </location>
</feature>
<dbReference type="SUPFAM" id="SSF46565">
    <property type="entry name" value="Chaperone J-domain"/>
    <property type="match status" value="1"/>
</dbReference>
<name>A0A444WRN9_ARAHY</name>
<dbReference type="PANTHER" id="PTHR23172">
    <property type="entry name" value="AUXILIN/CYCLIN G-ASSOCIATED KINASE-RELATED"/>
    <property type="match status" value="1"/>
</dbReference>
<dbReference type="Proteomes" id="UP000289738">
    <property type="component" value="Unassembled WGS sequence"/>
</dbReference>
<feature type="coiled-coil region" evidence="2">
    <location>
        <begin position="1044"/>
        <end position="1115"/>
    </location>
</feature>
<keyword evidence="4" id="KW-0812">Transmembrane</keyword>
<dbReference type="FunFam" id="1.10.287.110:FF:000009">
    <property type="entry name" value="Auxilin-related protein 1"/>
    <property type="match status" value="1"/>
</dbReference>
<keyword evidence="6" id="KW-1185">Reference proteome</keyword>
<feature type="compositionally biased region" description="Basic and acidic residues" evidence="3">
    <location>
        <begin position="698"/>
        <end position="724"/>
    </location>
</feature>
<feature type="compositionally biased region" description="Basic and acidic residues" evidence="3">
    <location>
        <begin position="958"/>
        <end position="995"/>
    </location>
</feature>
<evidence type="ECO:0000256" key="4">
    <source>
        <dbReference type="SAM" id="Phobius"/>
    </source>
</evidence>
<feature type="compositionally biased region" description="Basic and acidic residues" evidence="3">
    <location>
        <begin position="615"/>
        <end position="626"/>
    </location>
</feature>
<dbReference type="GO" id="GO:0030276">
    <property type="term" value="F:clathrin binding"/>
    <property type="evidence" value="ECO:0007669"/>
    <property type="project" value="TreeGrafter"/>
</dbReference>
<dbReference type="EMBL" id="SDMP01000021">
    <property type="protein sequence ID" value="RYQ80070.1"/>
    <property type="molecule type" value="Genomic_DNA"/>
</dbReference>
<gene>
    <name evidence="5" type="ORF">Ahy_Scaffold1g106725</name>
</gene>
<feature type="transmembrane region" description="Helical" evidence="4">
    <location>
        <begin position="1303"/>
        <end position="1325"/>
    </location>
</feature>
<feature type="region of interest" description="Disordered" evidence="3">
    <location>
        <begin position="551"/>
        <end position="583"/>
    </location>
</feature>
<dbReference type="GO" id="GO:0072583">
    <property type="term" value="P:clathrin-dependent endocytosis"/>
    <property type="evidence" value="ECO:0007669"/>
    <property type="project" value="TreeGrafter"/>
</dbReference>
<dbReference type="PANTHER" id="PTHR23172:SF87">
    <property type="entry name" value="CHAPERONE DNAJ-DOMAIN SUPERFAMILY PROTEIN"/>
    <property type="match status" value="1"/>
</dbReference>
<feature type="region of interest" description="Disordered" evidence="3">
    <location>
        <begin position="1121"/>
        <end position="1154"/>
    </location>
</feature>
<proteinExistence type="predicted"/>
<feature type="coiled-coil region" evidence="2">
    <location>
        <begin position="1181"/>
        <end position="1216"/>
    </location>
</feature>
<protein>
    <recommendedName>
        <fullName evidence="7">J domain-containing protein</fullName>
    </recommendedName>
</protein>
<keyword evidence="4" id="KW-0472">Membrane</keyword>
<dbReference type="InterPro" id="IPR036869">
    <property type="entry name" value="J_dom_sf"/>
</dbReference>
<sequence length="1326" mass="149859">METLAHSRQSNKPAVPLSGKINAGGFSGKTLYDDIYGGPPPKLAAAGLSPRFEDYSEIFGSFHAPRASSIPVLDLPAVDEADAFFDPRSSAFSYTEVFGALDFAASFEDLFHQPNGFDGVSSDEAWTPEDTDSFSGESDHFANNQTMPNRDYFQSVDGDTEFNISYHNANGASTEHRSKGKSHMTQMHEIPGSTLVYDETIRFHKNDPSFGADKVKANHPRKTSRPRNFTSRERAFLSDVNLHNDSHSAEMFITVSDISLRSMPSQVPPPTRPPPILDAKNRDPYGFHPNNRQVASEETRRDTSPPLFDVEVDTNASAVATKEATQKGEARLQSAKEMKERKKGAHDSHVESSYDVKDSERKTRSNCFNDGTLQETCDRRTSKLRFSASDERQKGGKAAPETPDSMEGKRILNMFTEEHPNESRSSQESDRSNGDVTWKEETEFFELVGTDESRKRTQPTKPTKILVQDTRIHGNSHKGIVAAPGMQEGYKKVIATEEYYQEEEYEQKFNAAKEVDQTNKNILGPKASNEEYNQNKQVKKGKVTEIFEQEENEKGVRVAPQNGKTEKNATEADQSGSLNDVPKMRDKVQKQLHIKKLEVIDRQTSSEVQLGEGLEENKKKLKEAEKQSQSVKMQKQPDKIKENGKRQREALVFGQAGDKEKLKDYVELEENEEQLKEEFEMEVNEIRLQEDFKQREKQAYERDLNKREHNEAFDGYGDRNKQAGDNEGIQNVLHQAPREEWNSEMLNEALRKSEFESSSTQTFDGEGSSIVSNEEGNHANHFENMGNDVSGMGEDNNSGSNDLDQMQGIEVKGNMKISKATDEILEEEIGKNLLAAQSASIRLENIGKLKVSQEPVADKEIGKTRSECKGQENKLEDLRVENQAANKKVRVPEIILGDKQDLRPTSGKVDDGMMKADYGRNTAAKGGTMLEAVNVQGTAQSTEIKEKSLNETSATVPKDADRMRRERESEKDRLRKIEEEQDREREREREREKDRMAVDKAMLEVEREREREKDRMAVDRATFEARDRAYAEACERAERAAFERATAEARQRALAEARERLEKACAEARDWTYADKVATEARLKAERAAVERATAEAQERAKEKLKVERAAFESRERLQRSVSDQYAASSRNCGTQGCSPSDTQFQNFSSSAGSRHPYSLYGASSFSERSEVEGESARRCRSRLERHRRTAERAAKALAEKNMRDHLAQKEQAERHRLAETLDAEVKRWSSGKEGNLRALLSTLQYILGPDSGWQPIPLTEVITSAAVKKAYRKATLCVHPDKLQQRGASVQHKYICEKVFDLLKVCPCHLYLFFIIIIIIIIIII</sequence>
<dbReference type="GO" id="GO:0005737">
    <property type="term" value="C:cytoplasm"/>
    <property type="evidence" value="ECO:0007669"/>
    <property type="project" value="TreeGrafter"/>
</dbReference>
<evidence type="ECO:0000256" key="3">
    <source>
        <dbReference type="SAM" id="MobiDB-lite"/>
    </source>
</evidence>
<feature type="region of interest" description="Disordered" evidence="3">
    <location>
        <begin position="263"/>
        <end position="408"/>
    </location>
</feature>
<evidence type="ECO:0008006" key="7">
    <source>
        <dbReference type="Google" id="ProtNLM"/>
    </source>
</evidence>
<feature type="region of interest" description="Disordered" evidence="3">
    <location>
        <begin position="604"/>
        <end position="647"/>
    </location>
</feature>
<feature type="compositionally biased region" description="Basic and acidic residues" evidence="3">
    <location>
        <begin position="324"/>
        <end position="363"/>
    </location>
</feature>
<keyword evidence="1 2" id="KW-0175">Coiled coil</keyword>
<feature type="compositionally biased region" description="Polar residues" evidence="3">
    <location>
        <begin position="1121"/>
        <end position="1153"/>
    </location>
</feature>
<feature type="region of interest" description="Disordered" evidence="3">
    <location>
        <begin position="208"/>
        <end position="228"/>
    </location>
</feature>
<keyword evidence="4" id="KW-1133">Transmembrane helix</keyword>
<feature type="compositionally biased region" description="Pro residues" evidence="3">
    <location>
        <begin position="266"/>
        <end position="276"/>
    </location>
</feature>
<feature type="region of interest" description="Disordered" evidence="3">
    <location>
        <begin position="779"/>
        <end position="801"/>
    </location>
</feature>
<dbReference type="GO" id="GO:0031982">
    <property type="term" value="C:vesicle"/>
    <property type="evidence" value="ECO:0007669"/>
    <property type="project" value="TreeGrafter"/>
</dbReference>
<reference evidence="5 6" key="1">
    <citation type="submission" date="2019-01" db="EMBL/GenBank/DDBJ databases">
        <title>Sequencing of cultivated peanut Arachis hypogaea provides insights into genome evolution and oil improvement.</title>
        <authorList>
            <person name="Chen X."/>
        </authorList>
    </citation>
    <scope>NUCLEOTIDE SEQUENCE [LARGE SCALE GENOMIC DNA]</scope>
    <source>
        <strain evidence="6">cv. Fuhuasheng</strain>
        <tissue evidence="5">Leaves</tissue>
    </source>
</reference>
<evidence type="ECO:0000313" key="5">
    <source>
        <dbReference type="EMBL" id="RYQ80070.1"/>
    </source>
</evidence>
<feature type="region of interest" description="Disordered" evidence="3">
    <location>
        <begin position="698"/>
        <end position="725"/>
    </location>
</feature>
<organism evidence="5 6">
    <name type="scientific">Arachis hypogaea</name>
    <name type="common">Peanut</name>
    <dbReference type="NCBI Taxonomy" id="3818"/>
    <lineage>
        <taxon>Eukaryota</taxon>
        <taxon>Viridiplantae</taxon>
        <taxon>Streptophyta</taxon>
        <taxon>Embryophyta</taxon>
        <taxon>Tracheophyta</taxon>
        <taxon>Spermatophyta</taxon>
        <taxon>Magnoliopsida</taxon>
        <taxon>eudicotyledons</taxon>
        <taxon>Gunneridae</taxon>
        <taxon>Pentapetalae</taxon>
        <taxon>rosids</taxon>
        <taxon>fabids</taxon>
        <taxon>Fabales</taxon>
        <taxon>Fabaceae</taxon>
        <taxon>Papilionoideae</taxon>
        <taxon>50 kb inversion clade</taxon>
        <taxon>dalbergioids sensu lato</taxon>
        <taxon>Dalbergieae</taxon>
        <taxon>Pterocarpus clade</taxon>
        <taxon>Arachis</taxon>
    </lineage>
</organism>
<feature type="region of interest" description="Disordered" evidence="3">
    <location>
        <begin position="939"/>
        <end position="995"/>
    </location>
</feature>
<evidence type="ECO:0000256" key="1">
    <source>
        <dbReference type="ARBA" id="ARBA00023054"/>
    </source>
</evidence>
<evidence type="ECO:0000313" key="6">
    <source>
        <dbReference type="Proteomes" id="UP000289738"/>
    </source>
</evidence>
<feature type="compositionally biased region" description="Polar residues" evidence="3">
    <location>
        <begin position="365"/>
        <end position="375"/>
    </location>
</feature>
<comment type="caution">
    <text evidence="5">The sequence shown here is derived from an EMBL/GenBank/DDBJ whole genome shotgun (WGS) entry which is preliminary data.</text>
</comment>